<accession>A0A914CM11</accession>
<evidence type="ECO:0000313" key="2">
    <source>
        <dbReference type="WBParaSite" id="ACRNAN_scaffold12300.g10286.t1"/>
    </source>
</evidence>
<dbReference type="AlphaFoldDB" id="A0A914CM11"/>
<sequence length="193" mass="22210">MITVDDGNLKAYFVPSGSQVFLKICNKAQNLITLKNTTQQYKHVGYPFYDVNKCDLVLAFKSSNRFHTVSNEFEAANFTLLESYHLLTKMLPFNFDIDDKYTLTVTQQMITVDDGNEKVYFVPSDNKVFLKNVRNKAQILITLKNTTQQSKYYDNYYNNDIIKGDLVLAFKSPNLFCDARNQFVAANFVLSDV</sequence>
<dbReference type="WBParaSite" id="ACRNAN_scaffold12300.g10286.t1">
    <property type="protein sequence ID" value="ACRNAN_scaffold12300.g10286.t1"/>
    <property type="gene ID" value="ACRNAN_scaffold12300.g10286"/>
</dbReference>
<proteinExistence type="predicted"/>
<keyword evidence="1" id="KW-1185">Reference proteome</keyword>
<protein>
    <submittedName>
        <fullName evidence="2">Uncharacterized protein</fullName>
    </submittedName>
</protein>
<dbReference type="Proteomes" id="UP000887540">
    <property type="component" value="Unplaced"/>
</dbReference>
<organism evidence="1 2">
    <name type="scientific">Acrobeloides nanus</name>
    <dbReference type="NCBI Taxonomy" id="290746"/>
    <lineage>
        <taxon>Eukaryota</taxon>
        <taxon>Metazoa</taxon>
        <taxon>Ecdysozoa</taxon>
        <taxon>Nematoda</taxon>
        <taxon>Chromadorea</taxon>
        <taxon>Rhabditida</taxon>
        <taxon>Tylenchina</taxon>
        <taxon>Cephalobomorpha</taxon>
        <taxon>Cephaloboidea</taxon>
        <taxon>Cephalobidae</taxon>
        <taxon>Acrobeloides</taxon>
    </lineage>
</organism>
<name>A0A914CM11_9BILA</name>
<evidence type="ECO:0000313" key="1">
    <source>
        <dbReference type="Proteomes" id="UP000887540"/>
    </source>
</evidence>
<reference evidence="2" key="1">
    <citation type="submission" date="2022-11" db="UniProtKB">
        <authorList>
            <consortium name="WormBaseParasite"/>
        </authorList>
    </citation>
    <scope>IDENTIFICATION</scope>
</reference>